<keyword evidence="9 11" id="KW-1133">Transmembrane helix</keyword>
<comment type="pathway">
    <text evidence="3 11">Protein modification; protein glycosylation.</text>
</comment>
<proteinExistence type="inferred from homology"/>
<keyword evidence="6 11" id="KW-0812">Transmembrane</keyword>
<comment type="similarity">
    <text evidence="4 11">Belongs to the OST1 family.</text>
</comment>
<protein>
    <recommendedName>
        <fullName evidence="5 11">Dolichyl-diphosphooligosaccharide--protein glycosyltransferase subunit 1</fullName>
    </recommendedName>
</protein>
<feature type="transmembrane region" description="Helical" evidence="11">
    <location>
        <begin position="440"/>
        <end position="459"/>
    </location>
</feature>
<keyword evidence="8 11" id="KW-0256">Endoplasmic reticulum</keyword>
<dbReference type="Pfam" id="PF04597">
    <property type="entry name" value="Ribophorin_I"/>
    <property type="match status" value="1"/>
</dbReference>
<evidence type="ECO:0000256" key="9">
    <source>
        <dbReference type="ARBA" id="ARBA00022989"/>
    </source>
</evidence>
<dbReference type="GO" id="GO:0008250">
    <property type="term" value="C:oligosaccharyltransferase complex"/>
    <property type="evidence" value="ECO:0007669"/>
    <property type="project" value="UniProtKB-UniRule"/>
</dbReference>
<sequence length="607" mass="69245">MFCTNFAPFLLLLAISTIHGETDVINKDILLKNVDRTIDISTQLVKISNKITIENAGKSQVKSFIFTLEPEIKKHVAFLGASLGSSSNDDSKHLGVVVTTLTDKNVFFRDIPAWRINLRQPLDAGKTVQIEVETSFSEELKPYPSHITQAENQFVNYEGNLHFYSPYLCIKQTTNVVLASATIESYTKVKPVTQNDKTITYGPYENVAPFSKGLLNVHSENNSPFMTVTNLERVIEVSHWGNIAIEESIDLLHSGAVLKGPFSRYEYQRDQNGLSSIKSFKTVLPASAMDVYYRDEIGNISTSHLRNLDDAVEVDLRPRFPLFGGWKTHYILGYNLPSYEYMYNSGDEFVIKMRFIDHVYDDMHVEKATVKVILPEGAKNIKLTTPYNVRKSPNALHFTYLDTLGRPVIIAHKDNLVENHIQDFELHYTFQKIFMLQEPFLVVIAFYLLFVIVIVYVRLDFSISKDPASESKMKVSSFCDQIQSHHDNRVNIYQQYENAIQGFKTSKDTNTFQSTQKKLTTEVKNESKAIATIIAKMKVEAPDAVDKMNELQKLDQQMNEQIKQQIAYAERLVAGKMKKDLYVEADHNVSKKKEEIHDKMESIISSL</sequence>
<dbReference type="OMA" id="RYEYARE"/>
<comment type="subunit">
    <text evidence="11">Component of the oligosaccharyltransferase (OST) complex.</text>
</comment>
<comment type="function">
    <text evidence="1 11">Subunit of the oligosaccharyl transferase (OST) complex that catalyzes the initial transfer of a defined glycan (Glc(3)Man(9)GlcNAc(2) in eukaryotes) from the lipid carrier dolichol-pyrophosphate to an asparagine residue within an Asn-X-Ser/Thr consensus motif in nascent polypeptide chains, the first step in protein N-glycosylation. N-glycosylation occurs cotranslationally and the complex associates with the Sec61 complex at the channel-forming translocon complex that mediates protein translocation across the endoplasmic reticulum (ER). All subunits are required for a maximal enzyme activity.</text>
</comment>
<dbReference type="PANTHER" id="PTHR21049">
    <property type="entry name" value="RIBOPHORIN I"/>
    <property type="match status" value="1"/>
</dbReference>
<organism evidence="12 13">
    <name type="scientific">Strigamia maritima</name>
    <name type="common">European centipede</name>
    <name type="synonym">Geophilus maritimus</name>
    <dbReference type="NCBI Taxonomy" id="126957"/>
    <lineage>
        <taxon>Eukaryota</taxon>
        <taxon>Metazoa</taxon>
        <taxon>Ecdysozoa</taxon>
        <taxon>Arthropoda</taxon>
        <taxon>Myriapoda</taxon>
        <taxon>Chilopoda</taxon>
        <taxon>Pleurostigmophora</taxon>
        <taxon>Geophilomorpha</taxon>
        <taxon>Linotaeniidae</taxon>
        <taxon>Strigamia</taxon>
    </lineage>
</organism>
<dbReference type="EnsemblMetazoa" id="SMAR015086-RA">
    <property type="protein sequence ID" value="SMAR015086-PA"/>
    <property type="gene ID" value="SMAR015086"/>
</dbReference>
<dbReference type="PhylomeDB" id="T1JMK6"/>
<evidence type="ECO:0000313" key="12">
    <source>
        <dbReference type="EnsemblMetazoa" id="SMAR015086-PA"/>
    </source>
</evidence>
<evidence type="ECO:0000256" key="11">
    <source>
        <dbReference type="RuleBase" id="RU361143"/>
    </source>
</evidence>
<keyword evidence="10 11" id="KW-0472">Membrane</keyword>
<evidence type="ECO:0000256" key="8">
    <source>
        <dbReference type="ARBA" id="ARBA00022824"/>
    </source>
</evidence>
<reference evidence="12" key="2">
    <citation type="submission" date="2015-02" db="UniProtKB">
        <authorList>
            <consortium name="EnsemblMetazoa"/>
        </authorList>
    </citation>
    <scope>IDENTIFICATION</scope>
</reference>
<evidence type="ECO:0000256" key="5">
    <source>
        <dbReference type="ARBA" id="ARBA00017611"/>
    </source>
</evidence>
<evidence type="ECO:0000256" key="6">
    <source>
        <dbReference type="ARBA" id="ARBA00022692"/>
    </source>
</evidence>
<evidence type="ECO:0000256" key="2">
    <source>
        <dbReference type="ARBA" id="ARBA00004115"/>
    </source>
</evidence>
<accession>T1JMK6</accession>
<feature type="signal peptide" evidence="11">
    <location>
        <begin position="1"/>
        <end position="20"/>
    </location>
</feature>
<reference evidence="13" key="1">
    <citation type="submission" date="2011-05" db="EMBL/GenBank/DDBJ databases">
        <authorList>
            <person name="Richards S.R."/>
            <person name="Qu J."/>
            <person name="Jiang H."/>
            <person name="Jhangiani S.N."/>
            <person name="Agravi P."/>
            <person name="Goodspeed R."/>
            <person name="Gross S."/>
            <person name="Mandapat C."/>
            <person name="Jackson L."/>
            <person name="Mathew T."/>
            <person name="Pu L."/>
            <person name="Thornton R."/>
            <person name="Saada N."/>
            <person name="Wilczek-Boney K.B."/>
            <person name="Lee S."/>
            <person name="Kovar C."/>
            <person name="Wu Y."/>
            <person name="Scherer S.E."/>
            <person name="Worley K.C."/>
            <person name="Muzny D.M."/>
            <person name="Gibbs R."/>
        </authorList>
    </citation>
    <scope>NUCLEOTIDE SEQUENCE</scope>
    <source>
        <strain evidence="13">Brora</strain>
    </source>
</reference>
<dbReference type="eggNOG" id="KOG2291">
    <property type="taxonomic scope" value="Eukaryota"/>
</dbReference>
<evidence type="ECO:0000256" key="1">
    <source>
        <dbReference type="ARBA" id="ARBA00002791"/>
    </source>
</evidence>
<dbReference type="UniPathway" id="UPA00378"/>
<dbReference type="Proteomes" id="UP000014500">
    <property type="component" value="Unassembled WGS sequence"/>
</dbReference>
<dbReference type="PANTHER" id="PTHR21049:SF0">
    <property type="entry name" value="DOLICHYL-DIPHOSPHOOLIGOSACCHARIDE--PROTEIN GLYCOSYLTRANSFERASE SUBUNIT 1"/>
    <property type="match status" value="1"/>
</dbReference>
<dbReference type="HOGENOM" id="CLU_031381_2_0_1"/>
<evidence type="ECO:0000256" key="4">
    <source>
        <dbReference type="ARBA" id="ARBA00008905"/>
    </source>
</evidence>
<name>T1JMK6_STRMM</name>
<dbReference type="EMBL" id="JH431584">
    <property type="status" value="NOT_ANNOTATED_CDS"/>
    <property type="molecule type" value="Genomic_DNA"/>
</dbReference>
<keyword evidence="13" id="KW-1185">Reference proteome</keyword>
<evidence type="ECO:0000256" key="10">
    <source>
        <dbReference type="ARBA" id="ARBA00023136"/>
    </source>
</evidence>
<evidence type="ECO:0000313" key="13">
    <source>
        <dbReference type="Proteomes" id="UP000014500"/>
    </source>
</evidence>
<dbReference type="STRING" id="126957.T1JMK6"/>
<comment type="subcellular location">
    <subcellularLocation>
        <location evidence="2 11">Endoplasmic reticulum membrane</location>
        <topology evidence="2 11">Single-pass type I membrane protein</topology>
    </subcellularLocation>
</comment>
<keyword evidence="7 11" id="KW-0732">Signal</keyword>
<evidence type="ECO:0000256" key="7">
    <source>
        <dbReference type="ARBA" id="ARBA00022729"/>
    </source>
</evidence>
<dbReference type="GO" id="GO:0018279">
    <property type="term" value="P:protein N-linked glycosylation via asparagine"/>
    <property type="evidence" value="ECO:0007669"/>
    <property type="project" value="TreeGrafter"/>
</dbReference>
<evidence type="ECO:0000256" key="3">
    <source>
        <dbReference type="ARBA" id="ARBA00004922"/>
    </source>
</evidence>
<feature type="chain" id="PRO_5005147068" description="Dolichyl-diphosphooligosaccharide--protein glycosyltransferase subunit 1" evidence="11">
    <location>
        <begin position="21"/>
        <end position="607"/>
    </location>
</feature>
<dbReference type="InterPro" id="IPR007676">
    <property type="entry name" value="Ribophorin_I"/>
</dbReference>
<dbReference type="AlphaFoldDB" id="T1JMK6"/>